<gene>
    <name evidence="1" type="ORF">BR63_05785</name>
</gene>
<sequence>MLIYIPDKEAAGYLLTLAVAAAGLPGSAHPIHYARLRELREQIEREILKKERVAGEATNV</sequence>
<dbReference type="RefSeq" id="WP_034423633.1">
    <property type="nucleotide sequence ID" value="NZ_CP045798.1"/>
</dbReference>
<organism evidence="1 2">
    <name type="scientific">Thermanaerosceptrum fracticalcis</name>
    <dbReference type="NCBI Taxonomy" id="1712410"/>
    <lineage>
        <taxon>Bacteria</taxon>
        <taxon>Bacillati</taxon>
        <taxon>Bacillota</taxon>
        <taxon>Clostridia</taxon>
        <taxon>Eubacteriales</taxon>
        <taxon>Peptococcaceae</taxon>
        <taxon>Thermanaerosceptrum</taxon>
    </lineage>
</organism>
<evidence type="ECO:0000313" key="1">
    <source>
        <dbReference type="EMBL" id="QNB45869.1"/>
    </source>
</evidence>
<name>A0A7G6E1B5_THEFR</name>
<dbReference type="EMBL" id="CP045798">
    <property type="protein sequence ID" value="QNB45869.1"/>
    <property type="molecule type" value="Genomic_DNA"/>
</dbReference>
<proteinExistence type="predicted"/>
<protein>
    <submittedName>
        <fullName evidence="1">Uncharacterized protein</fullName>
    </submittedName>
</protein>
<dbReference type="KEGG" id="tfr:BR63_05785"/>
<accession>A0A7G6E1B5</accession>
<evidence type="ECO:0000313" key="2">
    <source>
        <dbReference type="Proteomes" id="UP000515847"/>
    </source>
</evidence>
<keyword evidence="2" id="KW-1185">Reference proteome</keyword>
<reference evidence="1 2" key="1">
    <citation type="journal article" date="2019" name="Front. Microbiol.">
        <title>Thermoanaerosceptrum fracticalcis gen. nov. sp. nov., a Novel Fumarate-Fermenting Microorganism From a Deep Fractured Carbonate Aquifer of the US Great Basin.</title>
        <authorList>
            <person name="Hamilton-Brehm S.D."/>
            <person name="Stewart L.E."/>
            <person name="Zavarin M."/>
            <person name="Caldwell M."/>
            <person name="Lawson P.A."/>
            <person name="Onstott T.C."/>
            <person name="Grzymski J."/>
            <person name="Neveux I."/>
            <person name="Lollar B.S."/>
            <person name="Russell C.E."/>
            <person name="Moser D.P."/>
        </authorList>
    </citation>
    <scope>NUCLEOTIDE SEQUENCE [LARGE SCALE GENOMIC DNA]</scope>
    <source>
        <strain evidence="1 2">DRI-13</strain>
    </source>
</reference>
<dbReference type="Proteomes" id="UP000515847">
    <property type="component" value="Chromosome"/>
</dbReference>
<dbReference type="AlphaFoldDB" id="A0A7G6E1B5"/>